<dbReference type="PANTHER" id="PTHR23510:SF3">
    <property type="entry name" value="MAJOR FACILITATOR SUPERFAMILY DOMAIN-CONTAINING PROTEIN 8"/>
    <property type="match status" value="1"/>
</dbReference>
<keyword evidence="5 6" id="KW-0472">Membrane</keyword>
<feature type="transmembrane region" description="Helical" evidence="6">
    <location>
        <begin position="80"/>
        <end position="101"/>
    </location>
</feature>
<feature type="transmembrane region" description="Helical" evidence="6">
    <location>
        <begin position="174"/>
        <end position="197"/>
    </location>
</feature>
<evidence type="ECO:0000259" key="7">
    <source>
        <dbReference type="PROSITE" id="PS50850"/>
    </source>
</evidence>
<organism evidence="8">
    <name type="scientific">Culicoides sonorensis</name>
    <name type="common">Biting midge</name>
    <dbReference type="NCBI Taxonomy" id="179676"/>
    <lineage>
        <taxon>Eukaryota</taxon>
        <taxon>Metazoa</taxon>
        <taxon>Ecdysozoa</taxon>
        <taxon>Arthropoda</taxon>
        <taxon>Hexapoda</taxon>
        <taxon>Insecta</taxon>
        <taxon>Pterygota</taxon>
        <taxon>Neoptera</taxon>
        <taxon>Endopterygota</taxon>
        <taxon>Diptera</taxon>
        <taxon>Nematocera</taxon>
        <taxon>Chironomoidea</taxon>
        <taxon>Ceratopogonidae</taxon>
        <taxon>Ceratopogoninae</taxon>
        <taxon>Culicoides</taxon>
        <taxon>Monoculicoides</taxon>
    </lineage>
</organism>
<dbReference type="CDD" id="cd17326">
    <property type="entry name" value="MFS_MFSD8"/>
    <property type="match status" value="1"/>
</dbReference>
<dbReference type="InterPro" id="IPR051068">
    <property type="entry name" value="MFS_Domain-Containing_Protein"/>
</dbReference>
<evidence type="ECO:0000256" key="6">
    <source>
        <dbReference type="SAM" id="Phobius"/>
    </source>
</evidence>
<feature type="transmembrane region" description="Helical" evidence="6">
    <location>
        <begin position="341"/>
        <end position="361"/>
    </location>
</feature>
<feature type="transmembrane region" description="Helical" evidence="6">
    <location>
        <begin position="139"/>
        <end position="162"/>
    </location>
</feature>
<dbReference type="OMA" id="WINVIMG"/>
<evidence type="ECO:0000313" key="8">
    <source>
        <dbReference type="EMBL" id="SSX21512.1"/>
    </source>
</evidence>
<dbReference type="InterPro" id="IPR011701">
    <property type="entry name" value="MFS"/>
</dbReference>
<feature type="transmembrane region" description="Helical" evidence="6">
    <location>
        <begin position="307"/>
        <end position="329"/>
    </location>
</feature>
<dbReference type="GO" id="GO:0022857">
    <property type="term" value="F:transmembrane transporter activity"/>
    <property type="evidence" value="ECO:0007669"/>
    <property type="project" value="InterPro"/>
</dbReference>
<feature type="transmembrane region" description="Helical" evidence="6">
    <location>
        <begin position="474"/>
        <end position="494"/>
    </location>
</feature>
<evidence type="ECO:0000256" key="1">
    <source>
        <dbReference type="ARBA" id="ARBA00004127"/>
    </source>
</evidence>
<feature type="transmembrane region" description="Helical" evidence="6">
    <location>
        <begin position="412"/>
        <end position="433"/>
    </location>
</feature>
<evidence type="ECO:0000256" key="5">
    <source>
        <dbReference type="ARBA" id="ARBA00023136"/>
    </source>
</evidence>
<name>A0A336LTZ4_CULSO</name>
<accession>A0A336LTZ4</accession>
<dbReference type="Gene3D" id="1.20.1250.20">
    <property type="entry name" value="MFS general substrate transporter like domains"/>
    <property type="match status" value="1"/>
</dbReference>
<dbReference type="AlphaFoldDB" id="A0A336LTZ4"/>
<dbReference type="InterPro" id="IPR036259">
    <property type="entry name" value="MFS_trans_sf"/>
</dbReference>
<gene>
    <name evidence="8" type="primary">CSON004721</name>
</gene>
<evidence type="ECO:0000256" key="2">
    <source>
        <dbReference type="ARBA" id="ARBA00022448"/>
    </source>
</evidence>
<keyword evidence="4 6" id="KW-1133">Transmembrane helix</keyword>
<keyword evidence="2" id="KW-0813">Transport</keyword>
<evidence type="ECO:0000256" key="3">
    <source>
        <dbReference type="ARBA" id="ARBA00022692"/>
    </source>
</evidence>
<feature type="domain" description="Major facilitator superfamily (MFS) profile" evidence="7">
    <location>
        <begin position="43"/>
        <end position="499"/>
    </location>
</feature>
<dbReference type="VEuPathDB" id="VectorBase:CSON004721"/>
<dbReference type="InterPro" id="IPR020846">
    <property type="entry name" value="MFS_dom"/>
</dbReference>
<feature type="transmembrane region" description="Helical" evidence="6">
    <location>
        <begin position="445"/>
        <end position="468"/>
    </location>
</feature>
<feature type="transmembrane region" description="Helical" evidence="6">
    <location>
        <begin position="46"/>
        <end position="68"/>
    </location>
</feature>
<feature type="transmembrane region" description="Helical" evidence="6">
    <location>
        <begin position="217"/>
        <end position="238"/>
    </location>
</feature>
<feature type="transmembrane region" description="Helical" evidence="6">
    <location>
        <begin position="113"/>
        <end position="133"/>
    </location>
</feature>
<comment type="subcellular location">
    <subcellularLocation>
        <location evidence="1">Endomembrane system</location>
        <topology evidence="1">Multi-pass membrane protein</topology>
    </subcellularLocation>
</comment>
<protein>
    <submittedName>
        <fullName evidence="8">CSON004721 protein</fullName>
    </submittedName>
</protein>
<evidence type="ECO:0000256" key="4">
    <source>
        <dbReference type="ARBA" id="ARBA00022989"/>
    </source>
</evidence>
<dbReference type="PANTHER" id="PTHR23510">
    <property type="entry name" value="INNER MEMBRANE TRANSPORT PROTEIN YAJR"/>
    <property type="match status" value="1"/>
</dbReference>
<keyword evidence="3 6" id="KW-0812">Transmembrane</keyword>
<dbReference type="SUPFAM" id="SSF103473">
    <property type="entry name" value="MFS general substrate transporter"/>
    <property type="match status" value="1"/>
</dbReference>
<dbReference type="PROSITE" id="PS50850">
    <property type="entry name" value="MFS"/>
    <property type="match status" value="1"/>
</dbReference>
<dbReference type="EMBL" id="UFQT01000196">
    <property type="protein sequence ID" value="SSX21512.1"/>
    <property type="molecule type" value="Genomic_DNA"/>
</dbReference>
<dbReference type="Pfam" id="PF07690">
    <property type="entry name" value="MFS_1"/>
    <property type="match status" value="2"/>
</dbReference>
<feature type="transmembrane region" description="Helical" evidence="6">
    <location>
        <begin position="269"/>
        <end position="287"/>
    </location>
</feature>
<reference evidence="8" key="1">
    <citation type="submission" date="2018-07" db="EMBL/GenBank/DDBJ databases">
        <authorList>
            <person name="Quirk P.G."/>
            <person name="Krulwich T.A."/>
        </authorList>
    </citation>
    <scope>NUCLEOTIDE SEQUENCE</scope>
</reference>
<sequence length="553" mass="61823">MDWFKGLCRRNRVSETTNPNLIKSLPYNPALETADEYKARWISIRIIYFTMFLMSLGFSIILTGVWPYLQKVDEYARKDFMGYIVAANPLAQMLFSPLVGWIANKLGSSRLPLLGSLGLFTFASGLYSVIALLPSHHKYWMLVSRFLIGMSSANIAVARSYLSAATTTEERTGAVSMVSLAQVLGFIVGPALQAAVTPLGDEGYMLWNFLPLDMYTAAGWINVFLSIINFCLFLPGIFEERKIAAKEIMILQGKTSERETWKAIKPDKVSAWTLIGAFFVLVFHFVLLETLGTPLVMDQFAWTREEAVKYMGILMAVGAAIACISFLLIKPLSAVFEERKVLIFGGFLLMALAALSCLPMGSEPPKLAYPDNFNGTLDRYNNTIRVEDPELGCPIEQEWCATTNALLLGQFLFGYTLTSFGYPIGVTLIQTIFSKILGPRPQGTWMGILTGAGCFSRVLGPIFISFVYTRFGTYYTFGSIAGLMIACMIWLWIVRDKLVPPVYQKTMTEMVEIVSPHRQPINTQILNKKTENNVKDVDQSINLLKNEDDDDKS</sequence>
<dbReference type="GO" id="GO:0005765">
    <property type="term" value="C:lysosomal membrane"/>
    <property type="evidence" value="ECO:0007669"/>
    <property type="project" value="TreeGrafter"/>
</dbReference>
<dbReference type="GO" id="GO:0012505">
    <property type="term" value="C:endomembrane system"/>
    <property type="evidence" value="ECO:0007669"/>
    <property type="project" value="UniProtKB-SubCell"/>
</dbReference>
<proteinExistence type="predicted"/>